<dbReference type="EMBL" id="JAHZUY010000003">
    <property type="protein sequence ID" value="MBW8268393.1"/>
    <property type="molecule type" value="Genomic_DNA"/>
</dbReference>
<keyword evidence="3" id="KW-0408">Iron</keyword>
<dbReference type="Pfam" id="PF00149">
    <property type="entry name" value="Metallophos"/>
    <property type="match status" value="1"/>
</dbReference>
<dbReference type="RefSeq" id="WP_220115891.1">
    <property type="nucleotide sequence ID" value="NZ_JAHZUY010000003.1"/>
</dbReference>
<dbReference type="Gene3D" id="3.60.21.10">
    <property type="match status" value="1"/>
</dbReference>
<keyword evidence="2" id="KW-0378">Hydrolase</keyword>
<comment type="caution">
    <text evidence="6">The sequence shown here is derived from an EMBL/GenBank/DDBJ whole genome shotgun (WGS) entry which is preliminary data.</text>
</comment>
<dbReference type="Proteomes" id="UP001519924">
    <property type="component" value="Unassembled WGS sequence"/>
</dbReference>
<accession>A0ABS7EZ93</accession>
<sequence>MSTSQPFGFLHLTDPHLVPPGQRLYGLDPAARLRAAVADIVRRHAPDGPAPAAFALVTGDLAHDGWEESYPLLREILAPLPMPVHLLLGNHDHRALFRAAFPEAPADAHGFVQSAFATPAGRFLLLDTHEPGTAAGVLCARRLDWLAERLAEEPQAPVFLALHHPPARSGIAGMDRIRLRDPEALWAVLAPHRARIRHILHGHLHRPFAGSWRGIPFSSLRGTSHQVALDLGARTTVPGSHEPPAYALVRVSGEEVVVHTHDFLDTTARFDL</sequence>
<proteinExistence type="inferred from homology"/>
<evidence type="ECO:0000256" key="4">
    <source>
        <dbReference type="ARBA" id="ARBA00025742"/>
    </source>
</evidence>
<reference evidence="6 7" key="1">
    <citation type="submission" date="2021-08" db="EMBL/GenBank/DDBJ databases">
        <title>Caldovatus sediminis gen. nov., sp. nov., a moderately thermophilic bacterium isolated from a hot spring.</title>
        <authorList>
            <person name="Hu C.-J."/>
            <person name="Li W.-J."/>
            <person name="Xian W.-D."/>
        </authorList>
    </citation>
    <scope>NUCLEOTIDE SEQUENCE [LARGE SCALE GENOMIC DNA]</scope>
    <source>
        <strain evidence="6 7">SYSU G05006</strain>
    </source>
</reference>
<gene>
    <name evidence="6" type="ORF">K1J50_02730</name>
</gene>
<evidence type="ECO:0000256" key="3">
    <source>
        <dbReference type="ARBA" id="ARBA00023004"/>
    </source>
</evidence>
<evidence type="ECO:0000313" key="7">
    <source>
        <dbReference type="Proteomes" id="UP001519924"/>
    </source>
</evidence>
<feature type="domain" description="Calcineurin-like phosphoesterase" evidence="5">
    <location>
        <begin position="9"/>
        <end position="207"/>
    </location>
</feature>
<dbReference type="PANTHER" id="PTHR42988">
    <property type="entry name" value="PHOSPHOHYDROLASE"/>
    <property type="match status" value="1"/>
</dbReference>
<dbReference type="InterPro" id="IPR004843">
    <property type="entry name" value="Calcineurin-like_PHP"/>
</dbReference>
<keyword evidence="1" id="KW-0479">Metal-binding</keyword>
<organism evidence="6 7">
    <name type="scientific">Caldovatus aquaticus</name>
    <dbReference type="NCBI Taxonomy" id="2865671"/>
    <lineage>
        <taxon>Bacteria</taxon>
        <taxon>Pseudomonadati</taxon>
        <taxon>Pseudomonadota</taxon>
        <taxon>Alphaproteobacteria</taxon>
        <taxon>Acetobacterales</taxon>
        <taxon>Roseomonadaceae</taxon>
        <taxon>Caldovatus</taxon>
    </lineage>
</organism>
<dbReference type="PANTHER" id="PTHR42988:SF2">
    <property type="entry name" value="CYCLIC NUCLEOTIDE PHOSPHODIESTERASE CBUA0032-RELATED"/>
    <property type="match status" value="1"/>
</dbReference>
<evidence type="ECO:0000256" key="1">
    <source>
        <dbReference type="ARBA" id="ARBA00022723"/>
    </source>
</evidence>
<dbReference type="InterPro" id="IPR029052">
    <property type="entry name" value="Metallo-depent_PP-like"/>
</dbReference>
<protein>
    <submittedName>
        <fullName evidence="6">Phosphodiesterase</fullName>
    </submittedName>
</protein>
<evidence type="ECO:0000259" key="5">
    <source>
        <dbReference type="Pfam" id="PF00149"/>
    </source>
</evidence>
<keyword evidence="7" id="KW-1185">Reference proteome</keyword>
<comment type="similarity">
    <text evidence="4">Belongs to the cyclic nucleotide phosphodiesterase class-III family.</text>
</comment>
<dbReference type="CDD" id="cd07402">
    <property type="entry name" value="MPP_GpdQ"/>
    <property type="match status" value="1"/>
</dbReference>
<name>A0ABS7EZ93_9PROT</name>
<dbReference type="InterPro" id="IPR050884">
    <property type="entry name" value="CNP_phosphodiesterase-III"/>
</dbReference>
<dbReference type="SUPFAM" id="SSF56300">
    <property type="entry name" value="Metallo-dependent phosphatases"/>
    <property type="match status" value="1"/>
</dbReference>
<evidence type="ECO:0000313" key="6">
    <source>
        <dbReference type="EMBL" id="MBW8268393.1"/>
    </source>
</evidence>
<dbReference type="InterPro" id="IPR026575">
    <property type="entry name" value="GpdQ/CpdA-like"/>
</dbReference>
<evidence type="ECO:0000256" key="2">
    <source>
        <dbReference type="ARBA" id="ARBA00022801"/>
    </source>
</evidence>